<dbReference type="AlphaFoldDB" id="A0A4P9YIW7"/>
<sequence length="1022" mass="115887">MEFYQTSDGFLGKILVNESGKATQKTPFIIILDISGSMCHHASRMANQILPKALSSLNYDLSDLITFITFTCKSEKKCLKISDLARYEIGHQGGTSMAGVMPLLSGQLCVTQGSHVRILTISDGEIFDQKETQDAAQSVKETVDKMGLKVSSQSIRLFTSNYGQPDTRALCSLLQLNNSNTLFSIVDINANDSIEAIASEIVKLFDNDGFSFGTVDLCCGKAIMKLEPWKASGTNIQLSAGQNFIWFDELPEQPLTLDGKIVEMNMNVNSLSRDEYAMLVNAKMEAFLQKIKLLKVINTDNSRAELQEITSYFNKMAVWCVSLPESVDELGSKFDELKLKDRLKILKRNVNKQKKALDLLFAEIANNDRVEKLNASQQAEYLRSASGKTAKGLARRAMACDNQLDFDAIVRQEVRMMHSNIHELNGIDDSNHRVSFISQETTLEGIKTVCALVDDESIEMASALEILLLFNIVGVPCEAPVGDYPDPMTWRLNDIHFDCHVSVADLLVAAKEKSNNLYTPGSKRPIVNAIPIFDDLRILNFLVKHAPTMMEYLASLGMRRMISYVPYTFGSSIANSCYKMIEILNKDKSTVKIETFLMLVDQLSIVMKSNCRKLVPFLTAESNNSTMAFDIGTYFGVSHLIAPLSECLTNDSLKELPRILRSTYSYELWNIIRKRFKTEDRNEVMKKLLNLDLEKYGIPLQEYFVEEPNDPYSTFSYDRNIAFAQEVFSDFSKIELLAVLPEYLAVANSKTLNINEKIERIKQIDENSDELVCSKLEISDLPFFRFINVFQALHYFTLDSRIADVDLDTRKVTFPDPGCFSAIEKVLYNKAKSFYANDYSVRVKEKKQKEIEILSNELAMLMLNETSFDKFLKLFKEGISKGCRSFKFSDAYQVGVNLLIESLLQSEKIYPHHAQKLIVLVTGKYLDEEIWNKGNGIRVTDTSLVERLLVDLNREDLIEYYLANRCNIHHYRELPNRHSHSNDKPSYWAMGFANLQDLKNSVSLQEWEEYKAIHVGCCGLGQ</sequence>
<organism evidence="2 3">
    <name type="scientific">Rozella allomycis (strain CSF55)</name>
    <dbReference type="NCBI Taxonomy" id="988480"/>
    <lineage>
        <taxon>Eukaryota</taxon>
        <taxon>Fungi</taxon>
        <taxon>Fungi incertae sedis</taxon>
        <taxon>Cryptomycota</taxon>
        <taxon>Cryptomycota incertae sedis</taxon>
        <taxon>Rozella</taxon>
    </lineage>
</organism>
<protein>
    <recommendedName>
        <fullName evidence="4">VWFA domain-containing protein</fullName>
    </recommendedName>
</protein>
<keyword evidence="1" id="KW-0175">Coiled coil</keyword>
<reference evidence="3" key="1">
    <citation type="journal article" date="2018" name="Nat. Microbiol.">
        <title>Leveraging single-cell genomics to expand the fungal tree of life.</title>
        <authorList>
            <person name="Ahrendt S.R."/>
            <person name="Quandt C.A."/>
            <person name="Ciobanu D."/>
            <person name="Clum A."/>
            <person name="Salamov A."/>
            <person name="Andreopoulos B."/>
            <person name="Cheng J.F."/>
            <person name="Woyke T."/>
            <person name="Pelin A."/>
            <person name="Henrissat B."/>
            <person name="Reynolds N.K."/>
            <person name="Benny G.L."/>
            <person name="Smith M.E."/>
            <person name="James T.Y."/>
            <person name="Grigoriev I.V."/>
        </authorList>
    </citation>
    <scope>NUCLEOTIDE SEQUENCE [LARGE SCALE GENOMIC DNA]</scope>
    <source>
        <strain evidence="3">CSF55</strain>
    </source>
</reference>
<evidence type="ECO:0000313" key="2">
    <source>
        <dbReference type="EMBL" id="RKP18290.1"/>
    </source>
</evidence>
<gene>
    <name evidence="2" type="ORF">ROZALSC1DRAFT_23377</name>
</gene>
<accession>A0A4P9YIW7</accession>
<dbReference type="EMBL" id="ML005503">
    <property type="protein sequence ID" value="RKP18290.1"/>
    <property type="molecule type" value="Genomic_DNA"/>
</dbReference>
<dbReference type="Proteomes" id="UP000281549">
    <property type="component" value="Unassembled WGS sequence"/>
</dbReference>
<feature type="coiled-coil region" evidence="1">
    <location>
        <begin position="336"/>
        <end position="363"/>
    </location>
</feature>
<evidence type="ECO:0000256" key="1">
    <source>
        <dbReference type="SAM" id="Coils"/>
    </source>
</evidence>
<dbReference type="InterPro" id="IPR036465">
    <property type="entry name" value="vWFA_dom_sf"/>
</dbReference>
<evidence type="ECO:0008006" key="4">
    <source>
        <dbReference type="Google" id="ProtNLM"/>
    </source>
</evidence>
<dbReference type="SUPFAM" id="SSF53300">
    <property type="entry name" value="vWA-like"/>
    <property type="match status" value="1"/>
</dbReference>
<evidence type="ECO:0000313" key="3">
    <source>
        <dbReference type="Proteomes" id="UP000281549"/>
    </source>
</evidence>
<proteinExistence type="predicted"/>
<name>A0A4P9YIW7_ROZAC</name>